<dbReference type="EMBL" id="JAACJK010000163">
    <property type="protein sequence ID" value="KAF5326405.1"/>
    <property type="molecule type" value="Genomic_DNA"/>
</dbReference>
<dbReference type="InterPro" id="IPR006073">
    <property type="entry name" value="GTP-bd"/>
</dbReference>
<dbReference type="Proteomes" id="UP000541558">
    <property type="component" value="Unassembled WGS sequence"/>
</dbReference>
<feature type="compositionally biased region" description="Polar residues" evidence="2">
    <location>
        <begin position="450"/>
        <end position="459"/>
    </location>
</feature>
<gene>
    <name evidence="5" type="ORF">D9611_000942</name>
</gene>
<evidence type="ECO:0000259" key="4">
    <source>
        <dbReference type="Pfam" id="PF01926"/>
    </source>
</evidence>
<feature type="compositionally biased region" description="Polar residues" evidence="2">
    <location>
        <begin position="335"/>
        <end position="353"/>
    </location>
</feature>
<feature type="region of interest" description="Disordered" evidence="2">
    <location>
        <begin position="324"/>
        <end position="472"/>
    </location>
</feature>
<keyword evidence="6" id="KW-1185">Reference proteome</keyword>
<dbReference type="GO" id="GO:0005525">
    <property type="term" value="F:GTP binding"/>
    <property type="evidence" value="ECO:0007669"/>
    <property type="project" value="InterPro"/>
</dbReference>
<protein>
    <recommendedName>
        <fullName evidence="4">G domain-containing protein</fullName>
    </recommendedName>
</protein>
<feature type="compositionally biased region" description="Polar residues" evidence="2">
    <location>
        <begin position="418"/>
        <end position="431"/>
    </location>
</feature>
<keyword evidence="3" id="KW-0472">Membrane</keyword>
<dbReference type="Gene3D" id="3.40.50.300">
    <property type="entry name" value="P-loop containing nucleotide triphosphate hydrolases"/>
    <property type="match status" value="1"/>
</dbReference>
<evidence type="ECO:0000313" key="6">
    <source>
        <dbReference type="Proteomes" id="UP000541558"/>
    </source>
</evidence>
<reference evidence="5 6" key="1">
    <citation type="journal article" date="2020" name="ISME J.">
        <title>Uncovering the hidden diversity of litter-decomposition mechanisms in mushroom-forming fungi.</title>
        <authorList>
            <person name="Floudas D."/>
            <person name="Bentzer J."/>
            <person name="Ahren D."/>
            <person name="Johansson T."/>
            <person name="Persson P."/>
            <person name="Tunlid A."/>
        </authorList>
    </citation>
    <scope>NUCLEOTIDE SEQUENCE [LARGE SCALE GENOMIC DNA]</scope>
    <source>
        <strain evidence="5 6">CBS 175.51</strain>
    </source>
</reference>
<organism evidence="5 6">
    <name type="scientific">Ephemerocybe angulata</name>
    <dbReference type="NCBI Taxonomy" id="980116"/>
    <lineage>
        <taxon>Eukaryota</taxon>
        <taxon>Fungi</taxon>
        <taxon>Dikarya</taxon>
        <taxon>Basidiomycota</taxon>
        <taxon>Agaricomycotina</taxon>
        <taxon>Agaricomycetes</taxon>
        <taxon>Agaricomycetidae</taxon>
        <taxon>Agaricales</taxon>
        <taxon>Agaricineae</taxon>
        <taxon>Psathyrellaceae</taxon>
        <taxon>Ephemerocybe</taxon>
    </lineage>
</organism>
<accession>A0A8H5BN10</accession>
<comment type="caution">
    <text evidence="5">The sequence shown here is derived from an EMBL/GenBank/DDBJ whole genome shotgun (WGS) entry which is preliminary data.</text>
</comment>
<dbReference type="OrthoDB" id="8954335at2759"/>
<feature type="transmembrane region" description="Helical" evidence="3">
    <location>
        <begin position="478"/>
        <end position="495"/>
    </location>
</feature>
<sequence length="503" mass="55883">MVRSVVIAAPLKTMTSKPSKDQGTDERFILVLGQSGAGKSSFINAVSNSTLRIGNGLASSTEKVEISLPFFIDGQCFRLVDAPGYDEAPEKSDTDVLNTIASFLASEYTNGRSLAGAIYIHSIASSRVGGTGRRNLNMFQKLCGRRALRNVAVVTTRWDEVKTSTAMARETDMRMKSTLFKHLFDNEATLFRYDRKLGVVPAQTIIRHFITTTPMPLLVQREMVDEGKLVSETTAGIELQKDFRKRMEESHQTMRQLKEEFHELKGDNDIAAARDVRKEMISVKERFDKIREDCRKLTAIKTAPQAMRILISPTAAAPAASTSAAAGGPAFSIHSHAQQPGSRARSRVNSLSSIPALPPQPASTGQVPTQTPRSRSHSRTRQNSFSSIPALPPAPAPIITSTPRNKGKSREITPDPQPQVTFTRPRQPSITRRTRRDSGGLQRHREPDNTHTQSRAVHTSSRRDRRRPKDGQEPWDELRFFLFVGLLLLIIVPIVQRSRAVPY</sequence>
<evidence type="ECO:0000256" key="1">
    <source>
        <dbReference type="SAM" id="Coils"/>
    </source>
</evidence>
<evidence type="ECO:0000256" key="2">
    <source>
        <dbReference type="SAM" id="MobiDB-lite"/>
    </source>
</evidence>
<keyword evidence="1" id="KW-0175">Coiled coil</keyword>
<feature type="compositionally biased region" description="Polar residues" evidence="2">
    <location>
        <begin position="362"/>
        <end position="373"/>
    </location>
</feature>
<dbReference type="InterPro" id="IPR025662">
    <property type="entry name" value="Sigma_54_int_dom_ATP-bd_1"/>
</dbReference>
<feature type="domain" description="G" evidence="4">
    <location>
        <begin position="29"/>
        <end position="91"/>
    </location>
</feature>
<feature type="coiled-coil region" evidence="1">
    <location>
        <begin position="240"/>
        <end position="274"/>
    </location>
</feature>
<keyword evidence="3" id="KW-1133">Transmembrane helix</keyword>
<keyword evidence="3" id="KW-0812">Transmembrane</keyword>
<dbReference type="InterPro" id="IPR027417">
    <property type="entry name" value="P-loop_NTPase"/>
</dbReference>
<dbReference type="Pfam" id="PF01926">
    <property type="entry name" value="MMR_HSR1"/>
    <property type="match status" value="1"/>
</dbReference>
<dbReference type="PROSITE" id="PS00675">
    <property type="entry name" value="SIGMA54_INTERACT_1"/>
    <property type="match status" value="1"/>
</dbReference>
<evidence type="ECO:0000313" key="5">
    <source>
        <dbReference type="EMBL" id="KAF5326405.1"/>
    </source>
</evidence>
<evidence type="ECO:0000256" key="3">
    <source>
        <dbReference type="SAM" id="Phobius"/>
    </source>
</evidence>
<name>A0A8H5BN10_9AGAR</name>
<dbReference type="AlphaFoldDB" id="A0A8H5BN10"/>
<proteinExistence type="predicted"/>
<dbReference type="SUPFAM" id="SSF52540">
    <property type="entry name" value="P-loop containing nucleoside triphosphate hydrolases"/>
    <property type="match status" value="1"/>
</dbReference>